<feature type="compositionally biased region" description="Basic residues" evidence="1">
    <location>
        <begin position="14"/>
        <end position="41"/>
    </location>
</feature>
<feature type="compositionally biased region" description="Basic and acidic residues" evidence="1">
    <location>
        <begin position="1"/>
        <end position="13"/>
    </location>
</feature>
<sequence length="114" mass="13307">RSKRTTNLDEIRNRPYKRRQNKNKKTKRSTKKKCPVHKHASILRSADLFPINKESSLTVPNHTGSPSQTTNQERNRSDNRRPKSPKKKKLAPSANRASFRPRSDAYDQECRYCS</sequence>
<dbReference type="VEuPathDB" id="VectorBase:ISCW015376"/>
<evidence type="ECO:0000313" key="2">
    <source>
        <dbReference type="EMBL" id="EEC20169.1"/>
    </source>
</evidence>
<organism>
    <name type="scientific">Ixodes scapularis</name>
    <name type="common">Black-legged tick</name>
    <name type="synonym">Deer tick</name>
    <dbReference type="NCBI Taxonomy" id="6945"/>
    <lineage>
        <taxon>Eukaryota</taxon>
        <taxon>Metazoa</taxon>
        <taxon>Ecdysozoa</taxon>
        <taxon>Arthropoda</taxon>
        <taxon>Chelicerata</taxon>
        <taxon>Arachnida</taxon>
        <taxon>Acari</taxon>
        <taxon>Parasitiformes</taxon>
        <taxon>Ixodida</taxon>
        <taxon>Ixodoidea</taxon>
        <taxon>Ixodidae</taxon>
        <taxon>Ixodinae</taxon>
        <taxon>Ixodes</taxon>
    </lineage>
</organism>
<feature type="region of interest" description="Disordered" evidence="1">
    <location>
        <begin position="1"/>
        <end position="114"/>
    </location>
</feature>
<gene>
    <name evidence="2" type="ORF">IscW_ISCW015376</name>
</gene>
<dbReference type="AlphaFoldDB" id="B7QMU7"/>
<reference evidence="2" key="1">
    <citation type="submission" date="2008-03" db="EMBL/GenBank/DDBJ databases">
        <title>Annotation of Ixodes scapularis.</title>
        <authorList>
            <consortium name="Ixodes scapularis Genome Project Consortium"/>
            <person name="Caler E."/>
            <person name="Hannick L.I."/>
            <person name="Bidwell S."/>
            <person name="Joardar V."/>
            <person name="Thiagarajan M."/>
            <person name="Amedeo P."/>
            <person name="Galinsky K.J."/>
            <person name="Schobel S."/>
            <person name="Inman J."/>
            <person name="Hostetler J."/>
            <person name="Miller J."/>
            <person name="Hammond M."/>
            <person name="Megy K."/>
            <person name="Lawson D."/>
            <person name="Kodira C."/>
            <person name="Sutton G."/>
            <person name="Meyer J."/>
            <person name="Hill C.A."/>
            <person name="Birren B."/>
            <person name="Nene V."/>
            <person name="Collins F."/>
            <person name="Alarcon-Chaidez F."/>
            <person name="Wikel S."/>
            <person name="Strausberg R."/>
        </authorList>
    </citation>
    <scope>NUCLEOTIDE SEQUENCE [LARGE SCALE GENOMIC DNA]</scope>
    <source>
        <strain evidence="2">Wikel colony</strain>
    </source>
</reference>
<feature type="non-terminal residue" evidence="2">
    <location>
        <position position="1"/>
    </location>
</feature>
<proteinExistence type="predicted"/>
<dbReference type="HOGENOM" id="CLU_2139675_0_0_1"/>
<dbReference type="PaxDb" id="6945-B7QMU7"/>
<feature type="compositionally biased region" description="Polar residues" evidence="1">
    <location>
        <begin position="53"/>
        <end position="72"/>
    </location>
</feature>
<feature type="compositionally biased region" description="Basic and acidic residues" evidence="1">
    <location>
        <begin position="101"/>
        <end position="114"/>
    </location>
</feature>
<accession>B7QMU7</accession>
<feature type="non-terminal residue" evidence="2">
    <location>
        <position position="114"/>
    </location>
</feature>
<dbReference type="EMBL" id="DS973116">
    <property type="protein sequence ID" value="EEC20169.1"/>
    <property type="molecule type" value="Genomic_DNA"/>
</dbReference>
<evidence type="ECO:0000256" key="1">
    <source>
        <dbReference type="SAM" id="MobiDB-lite"/>
    </source>
</evidence>
<name>B7QMU7_IXOSC</name>
<dbReference type="VEuPathDB" id="VectorBase:ISCI015376"/>
<protein>
    <submittedName>
        <fullName evidence="2">Uncharacterized protein</fullName>
    </submittedName>
</protein>